<feature type="repeat" description="ANK" evidence="1">
    <location>
        <begin position="310"/>
        <end position="342"/>
    </location>
</feature>
<accession>A0AAI9ULI4</accession>
<dbReference type="InterPro" id="IPR035994">
    <property type="entry name" value="Nucleoside_phosphorylase_sf"/>
</dbReference>
<feature type="repeat" description="ANK" evidence="1">
    <location>
        <begin position="343"/>
        <end position="375"/>
    </location>
</feature>
<sequence>MEDTTRYTVGWICGILTKFTAARACFDETYPSNIANSFNGDVVYALGRVGLIDVVVAAPLNWEHKPGSATVVAQGLLSRFPNIRIGFMVGIGGGAPSPDHDIRLGDVVVGSGDGGQGGVLQYDFGKSLQSHDVSFEHTMPLNQPPAVINNAITRDKVAKEKSILCFETEAAGLTTHFPYLVVRGICHYSDSYQDKKWEDFAALAAAAYTAELLDYIAYRTISNDSEWHEWQRAPGSADESLAAFFRVHINRNNQKIHKEDSADGKAGKAIQDGKAGKDRNALHIAPEKVSVKIKQWLPVRGSDVNVQSVQHGNTLQAASKAGLFDIVKILLDKGADVNAQGGQYGNALQAASREGHTDIVEILLAKGAVVDVRGGQYGTALQGALTGGHVQIVQMLRNKANLRAYGYDRFRLQWEIPELYKQMRPTSLPTTGSEVMSFLSGLIIITGDEETFECSTCSEFLHKRWHYAGSVALRIMSIGLRLILFPETVFLQGPEREDNPPDHYGIDRFLVRRSTTEEIEVQFCSGSFEARDVVDALIWISTAIRSIPSTNTSPGLFRSKSFGLDSSRSREFISKLRPLEEWHPMTSSTSSYCWTQLFRTGVIAWRNLRRDWGRGLEMSFDLMVHLASVENYYALHGGIVLLGFTTALVPVEQNKDSKSIQWHFEVTEGSTDDFIEPAKLQTIQRTWTKFQSKSEFQGSKCFVGWFDKAHVLLGTRKLLERTSMTWSQTEERLKTPHQKGIEAGGQNSIRRSNTGRRYMEAGEESPSSLTQELSKRGSSRC</sequence>
<dbReference type="EMBL" id="MPDP01000272">
    <property type="protein sequence ID" value="KAK1460713.1"/>
    <property type="molecule type" value="Genomic_DNA"/>
</dbReference>
<dbReference type="InterPro" id="IPR053137">
    <property type="entry name" value="NLR-like"/>
</dbReference>
<organism evidence="3 4">
    <name type="scientific">Colletotrichum cuscutae</name>
    <dbReference type="NCBI Taxonomy" id="1209917"/>
    <lineage>
        <taxon>Eukaryota</taxon>
        <taxon>Fungi</taxon>
        <taxon>Dikarya</taxon>
        <taxon>Ascomycota</taxon>
        <taxon>Pezizomycotina</taxon>
        <taxon>Sordariomycetes</taxon>
        <taxon>Hypocreomycetidae</taxon>
        <taxon>Glomerellales</taxon>
        <taxon>Glomerellaceae</taxon>
        <taxon>Colletotrichum</taxon>
        <taxon>Colletotrichum acutatum species complex</taxon>
    </lineage>
</organism>
<dbReference type="SMART" id="SM00248">
    <property type="entry name" value="ANK"/>
    <property type="match status" value="3"/>
</dbReference>
<gene>
    <name evidence="3" type="ORF">CCUS01_08818</name>
</gene>
<evidence type="ECO:0000256" key="2">
    <source>
        <dbReference type="SAM" id="MobiDB-lite"/>
    </source>
</evidence>
<proteinExistence type="predicted"/>
<evidence type="ECO:0000313" key="4">
    <source>
        <dbReference type="Proteomes" id="UP001239213"/>
    </source>
</evidence>
<dbReference type="Proteomes" id="UP001239213">
    <property type="component" value="Unassembled WGS sequence"/>
</dbReference>
<dbReference type="PANTHER" id="PTHR46082:SF11">
    <property type="entry name" value="AAA+ ATPASE DOMAIN-CONTAINING PROTEIN-RELATED"/>
    <property type="match status" value="1"/>
</dbReference>
<keyword evidence="4" id="KW-1185">Reference proteome</keyword>
<keyword evidence="1" id="KW-0040">ANK repeat</keyword>
<feature type="region of interest" description="Disordered" evidence="2">
    <location>
        <begin position="728"/>
        <end position="781"/>
    </location>
</feature>
<dbReference type="Gene3D" id="3.40.50.1580">
    <property type="entry name" value="Nucleoside phosphorylase domain"/>
    <property type="match status" value="2"/>
</dbReference>
<dbReference type="SUPFAM" id="SSF48403">
    <property type="entry name" value="Ankyrin repeat"/>
    <property type="match status" value="1"/>
</dbReference>
<dbReference type="PROSITE" id="PS50297">
    <property type="entry name" value="ANK_REP_REGION"/>
    <property type="match status" value="1"/>
</dbReference>
<name>A0AAI9ULI4_9PEZI</name>
<comment type="caution">
    <text evidence="3">The sequence shown here is derived from an EMBL/GenBank/DDBJ whole genome shotgun (WGS) entry which is preliminary data.</text>
</comment>
<dbReference type="GO" id="GO:0003824">
    <property type="term" value="F:catalytic activity"/>
    <property type="evidence" value="ECO:0007669"/>
    <property type="project" value="InterPro"/>
</dbReference>
<evidence type="ECO:0000313" key="3">
    <source>
        <dbReference type="EMBL" id="KAK1460713.1"/>
    </source>
</evidence>
<reference evidence="3" key="1">
    <citation type="submission" date="2016-11" db="EMBL/GenBank/DDBJ databases">
        <title>The genome sequence of Colletotrichum cuscutae.</title>
        <authorList>
            <person name="Baroncelli R."/>
        </authorList>
    </citation>
    <scope>NUCLEOTIDE SEQUENCE</scope>
    <source>
        <strain evidence="3">IMI 304802</strain>
    </source>
</reference>
<protein>
    <recommendedName>
        <fullName evidence="5">Nucleoside phosphorylase domain-containing protein</fullName>
    </recommendedName>
</protein>
<dbReference type="AlphaFoldDB" id="A0AAI9ULI4"/>
<dbReference type="PANTHER" id="PTHR46082">
    <property type="entry name" value="ATP/GTP-BINDING PROTEIN-RELATED"/>
    <property type="match status" value="1"/>
</dbReference>
<evidence type="ECO:0008006" key="5">
    <source>
        <dbReference type="Google" id="ProtNLM"/>
    </source>
</evidence>
<dbReference type="GO" id="GO:0009116">
    <property type="term" value="P:nucleoside metabolic process"/>
    <property type="evidence" value="ECO:0007669"/>
    <property type="project" value="InterPro"/>
</dbReference>
<dbReference type="InterPro" id="IPR002110">
    <property type="entry name" value="Ankyrin_rpt"/>
</dbReference>
<dbReference type="InterPro" id="IPR036770">
    <property type="entry name" value="Ankyrin_rpt-contain_sf"/>
</dbReference>
<dbReference type="Gene3D" id="1.25.40.20">
    <property type="entry name" value="Ankyrin repeat-containing domain"/>
    <property type="match status" value="1"/>
</dbReference>
<dbReference type="Pfam" id="PF12796">
    <property type="entry name" value="Ank_2"/>
    <property type="match status" value="1"/>
</dbReference>
<evidence type="ECO:0000256" key="1">
    <source>
        <dbReference type="PROSITE-ProRule" id="PRU00023"/>
    </source>
</evidence>
<dbReference type="PROSITE" id="PS50088">
    <property type="entry name" value="ANK_REPEAT"/>
    <property type="match status" value="2"/>
</dbReference>
<dbReference type="SUPFAM" id="SSF53167">
    <property type="entry name" value="Purine and uridine phosphorylases"/>
    <property type="match status" value="1"/>
</dbReference>